<dbReference type="EMBL" id="KI669309">
    <property type="protein sequence ID" value="ETN68191.1"/>
    <property type="molecule type" value="Genomic_DNA"/>
</dbReference>
<reference evidence="2" key="1">
    <citation type="journal article" date="2014" name="Nat. Genet.">
        <title>Genome of the human hookworm Necator americanus.</title>
        <authorList>
            <person name="Tang Y.T."/>
            <person name="Gao X."/>
            <person name="Rosa B.A."/>
            <person name="Abubucker S."/>
            <person name="Hallsworth-Pepin K."/>
            <person name="Martin J."/>
            <person name="Tyagi R."/>
            <person name="Heizer E."/>
            <person name="Zhang X."/>
            <person name="Bhonagiri-Palsikar V."/>
            <person name="Minx P."/>
            <person name="Warren W.C."/>
            <person name="Wang Q."/>
            <person name="Zhan B."/>
            <person name="Hotez P.J."/>
            <person name="Sternberg P.W."/>
            <person name="Dougall A."/>
            <person name="Gaze S.T."/>
            <person name="Mulvenna J."/>
            <person name="Sotillo J."/>
            <person name="Ranganathan S."/>
            <person name="Rabelo E.M."/>
            <person name="Wilson R.K."/>
            <person name="Felgner P.L."/>
            <person name="Bethony J."/>
            <person name="Hawdon J.M."/>
            <person name="Gasser R.B."/>
            <person name="Loukas A."/>
            <person name="Mitreva M."/>
        </authorList>
    </citation>
    <scope>NUCLEOTIDE SEQUENCE [LARGE SCALE GENOMIC DNA]</scope>
</reference>
<name>W2SH27_NECAM</name>
<sequence length="114" mass="13087">MFGIFRRSEGCIAEAFQSNLFQSRNKLGQNSNRIRNKTNEEEDGCEHRPNGLESNLLEVLRKNYDIVSALADIDSSEVGNHTNYTQQYVFGTFTFRSRKIRIFPVISCPPTCFT</sequence>
<keyword evidence="2" id="KW-1185">Reference proteome</keyword>
<dbReference type="Proteomes" id="UP000053676">
    <property type="component" value="Unassembled WGS sequence"/>
</dbReference>
<evidence type="ECO:0000313" key="1">
    <source>
        <dbReference type="EMBL" id="ETN68191.1"/>
    </source>
</evidence>
<proteinExistence type="predicted"/>
<accession>W2SH27</accession>
<dbReference type="AlphaFoldDB" id="W2SH27"/>
<organism evidence="1 2">
    <name type="scientific">Necator americanus</name>
    <name type="common">Human hookworm</name>
    <dbReference type="NCBI Taxonomy" id="51031"/>
    <lineage>
        <taxon>Eukaryota</taxon>
        <taxon>Metazoa</taxon>
        <taxon>Ecdysozoa</taxon>
        <taxon>Nematoda</taxon>
        <taxon>Chromadorea</taxon>
        <taxon>Rhabditida</taxon>
        <taxon>Rhabditina</taxon>
        <taxon>Rhabditomorpha</taxon>
        <taxon>Strongyloidea</taxon>
        <taxon>Ancylostomatidae</taxon>
        <taxon>Bunostominae</taxon>
        <taxon>Necator</taxon>
    </lineage>
</organism>
<protein>
    <submittedName>
        <fullName evidence="1">Uncharacterized protein</fullName>
    </submittedName>
</protein>
<dbReference type="KEGG" id="nai:NECAME_15972"/>
<gene>
    <name evidence="1" type="ORF">NECAME_15972</name>
</gene>
<evidence type="ECO:0000313" key="2">
    <source>
        <dbReference type="Proteomes" id="UP000053676"/>
    </source>
</evidence>